<evidence type="ECO:0000313" key="2">
    <source>
        <dbReference type="Proteomes" id="UP000037688"/>
    </source>
</evidence>
<dbReference type="AlphaFoldDB" id="A0A0N0UID2"/>
<comment type="caution">
    <text evidence="1">The sequence shown here is derived from an EMBL/GenBank/DDBJ whole genome shotgun (WGS) entry which is preliminary data.</text>
</comment>
<sequence>MTVIGILGTIHNQELREKYNSSLTLYEDLITEFNPEIICGEVHPLSWKKYIKDKQDKGYWGEPASEYWELIFPLCEERNIEFVPIDWFELDVWNDFDPFNSFSEEERKALEKIDDEWFAKQMNTHDVGSIPFNSDAFDNMTKQKYEWLDQINPKANNFRWIVRNQIMIQRVKNTYHSNPGKKILCVVGADHNYIFKEELINEPIELVYPLQ</sequence>
<evidence type="ECO:0008006" key="3">
    <source>
        <dbReference type="Google" id="ProtNLM"/>
    </source>
</evidence>
<dbReference type="OrthoDB" id="2641400at2"/>
<proteinExistence type="predicted"/>
<evidence type="ECO:0000313" key="1">
    <source>
        <dbReference type="EMBL" id="KOY17385.1"/>
    </source>
</evidence>
<keyword evidence="2" id="KW-1185">Reference proteome</keyword>
<name>A0A0N0UID2_9BACL</name>
<dbReference type="RefSeq" id="WP_053779974.1">
    <property type="nucleotide sequence ID" value="NZ_LITU01000040.1"/>
</dbReference>
<dbReference type="PATRIC" id="fig|1705561.3.peg.974"/>
<dbReference type="EMBL" id="LITU01000040">
    <property type="protein sequence ID" value="KOY17385.1"/>
    <property type="molecule type" value="Genomic_DNA"/>
</dbReference>
<reference evidence="1 2" key="1">
    <citation type="submission" date="2015-08" db="EMBL/GenBank/DDBJ databases">
        <title>Draft genome sequence of cellulolytic and xylanolytic Paenibacillus sp. A59, isolated from a decaying forest soil from Patagonia, Argentina.</title>
        <authorList>
            <person name="Ghio S."/>
            <person name="Caceres A.M."/>
            <person name="Talia P."/>
            <person name="Grasso D."/>
            <person name="Campos E."/>
        </authorList>
    </citation>
    <scope>NUCLEOTIDE SEQUENCE [LARGE SCALE GENOMIC DNA]</scope>
    <source>
        <strain evidence="1 2">A59</strain>
    </source>
</reference>
<gene>
    <name evidence="1" type="ORF">AMS66_06285</name>
</gene>
<accession>A0A0N0UID2</accession>
<organism evidence="1 2">
    <name type="scientific">Paenibacillus xylanivorans</name>
    <dbReference type="NCBI Taxonomy" id="1705561"/>
    <lineage>
        <taxon>Bacteria</taxon>
        <taxon>Bacillati</taxon>
        <taxon>Bacillota</taxon>
        <taxon>Bacilli</taxon>
        <taxon>Bacillales</taxon>
        <taxon>Paenibacillaceae</taxon>
        <taxon>Paenibacillus</taxon>
    </lineage>
</organism>
<protein>
    <recommendedName>
        <fullName evidence="3">Haem-binding uptake Tiki superfamily ChaN domain-containing protein</fullName>
    </recommendedName>
</protein>
<dbReference type="Proteomes" id="UP000037688">
    <property type="component" value="Unassembled WGS sequence"/>
</dbReference>